<comment type="cofactor">
    <cofactor evidence="7">
        <name>Zn(2+)</name>
        <dbReference type="ChEBI" id="CHEBI:29105"/>
    </cofactor>
    <text evidence="7">Binds 1 zinc ion.</text>
</comment>
<keyword evidence="2 7" id="KW-0547">Nucleotide-binding</keyword>
<keyword evidence="6 7" id="KW-0804">Transcription</keyword>
<dbReference type="Pfam" id="PF22811">
    <property type="entry name" value="Zn_ribbon_NrdR"/>
    <property type="match status" value="1"/>
</dbReference>
<evidence type="ECO:0000256" key="2">
    <source>
        <dbReference type="ARBA" id="ARBA00022741"/>
    </source>
</evidence>
<dbReference type="OrthoDB" id="9807461at2"/>
<keyword evidence="1 7" id="KW-0678">Repressor</keyword>
<sequence length="158" mass="18447">MRCPKCDAWETRVLETRTVSEGRVVRRRRECPSCQNRFTTYERFEEAHVLWVVKKGGQREAFDRDKLLKGMARACEKLSIPLDVLEEAVTRIENNLRRCGQNEIPSQMIGEMAMEELRGINKVAYVRFASVYREFTDVASFIEEIRHITDGMKRGEAD</sequence>
<dbReference type="InterPro" id="IPR005144">
    <property type="entry name" value="ATP-cone_dom"/>
</dbReference>
<evidence type="ECO:0000256" key="6">
    <source>
        <dbReference type="ARBA" id="ARBA00023163"/>
    </source>
</evidence>
<dbReference type="STRING" id="580340.Tlie_1341"/>
<dbReference type="AlphaFoldDB" id="G7V6F7"/>
<comment type="function">
    <text evidence="7">Negatively regulates transcription of bacterial ribonucleotide reductase nrd genes and operons by binding to NrdR-boxes.</text>
</comment>
<evidence type="ECO:0000256" key="7">
    <source>
        <dbReference type="HAMAP-Rule" id="MF_00440"/>
    </source>
</evidence>
<dbReference type="NCBIfam" id="TIGR00244">
    <property type="entry name" value="transcriptional regulator NrdR"/>
    <property type="match status" value="1"/>
</dbReference>
<dbReference type="GO" id="GO:0005524">
    <property type="term" value="F:ATP binding"/>
    <property type="evidence" value="ECO:0007669"/>
    <property type="project" value="UniProtKB-UniRule"/>
</dbReference>
<dbReference type="GO" id="GO:0003677">
    <property type="term" value="F:DNA binding"/>
    <property type="evidence" value="ECO:0007669"/>
    <property type="project" value="UniProtKB-KW"/>
</dbReference>
<evidence type="ECO:0000256" key="3">
    <source>
        <dbReference type="ARBA" id="ARBA00022840"/>
    </source>
</evidence>
<dbReference type="Pfam" id="PF03477">
    <property type="entry name" value="ATP-cone"/>
    <property type="match status" value="1"/>
</dbReference>
<evidence type="ECO:0000313" key="9">
    <source>
        <dbReference type="EMBL" id="AER67070.1"/>
    </source>
</evidence>
<dbReference type="HAMAP" id="MF_00440">
    <property type="entry name" value="NrdR"/>
    <property type="match status" value="1"/>
</dbReference>
<dbReference type="PROSITE" id="PS51161">
    <property type="entry name" value="ATP_CONE"/>
    <property type="match status" value="1"/>
</dbReference>
<reference evidence="10" key="1">
    <citation type="submission" date="2011-10" db="EMBL/GenBank/DDBJ databases">
        <title>The complete genome of chromosome of Thermovirga lienii DSM 17291.</title>
        <authorList>
            <consortium name="US DOE Joint Genome Institute (JGI-PGF)"/>
            <person name="Lucas S."/>
            <person name="Copeland A."/>
            <person name="Lapidus A."/>
            <person name="Glavina del Rio T."/>
            <person name="Dalin E."/>
            <person name="Tice H."/>
            <person name="Bruce D."/>
            <person name="Goodwin L."/>
            <person name="Pitluck S."/>
            <person name="Peters L."/>
            <person name="Mikhailova N."/>
            <person name="Saunders E."/>
            <person name="Kyrpides N."/>
            <person name="Mavromatis K."/>
            <person name="Ivanova N."/>
            <person name="Last F.I."/>
            <person name="Brettin T."/>
            <person name="Detter J.C."/>
            <person name="Han C."/>
            <person name="Larimer F."/>
            <person name="Land M."/>
            <person name="Hauser L."/>
            <person name="Markowitz V."/>
            <person name="Cheng J.-F."/>
            <person name="Hugenholtz P."/>
            <person name="Woyke T."/>
            <person name="Wu D."/>
            <person name="Spring S."/>
            <person name="Schroeder M."/>
            <person name="Brambilla E.-M."/>
            <person name="Klenk H.-P."/>
            <person name="Eisen J.A."/>
        </authorList>
    </citation>
    <scope>NUCLEOTIDE SEQUENCE [LARGE SCALE GENOMIC DNA]</scope>
    <source>
        <strain evidence="10">ATCC BAA-1197 / DSM 17291 / Cas60314</strain>
    </source>
</reference>
<organism evidence="9 10">
    <name type="scientific">Thermovirga lienii (strain ATCC BAA-1197 / DSM 17291 / Cas60314)</name>
    <dbReference type="NCBI Taxonomy" id="580340"/>
    <lineage>
        <taxon>Bacteria</taxon>
        <taxon>Thermotogati</taxon>
        <taxon>Synergistota</taxon>
        <taxon>Synergistia</taxon>
        <taxon>Synergistales</taxon>
        <taxon>Thermovirgaceae</taxon>
        <taxon>Thermovirga</taxon>
    </lineage>
</organism>
<dbReference type="InterPro" id="IPR055173">
    <property type="entry name" value="NrdR-like_N"/>
</dbReference>
<dbReference type="PANTHER" id="PTHR30455">
    <property type="entry name" value="TRANSCRIPTIONAL REPRESSOR NRDR"/>
    <property type="match status" value="1"/>
</dbReference>
<evidence type="ECO:0000256" key="4">
    <source>
        <dbReference type="ARBA" id="ARBA00023015"/>
    </source>
</evidence>
<comment type="similarity">
    <text evidence="7">Belongs to the NrdR family.</text>
</comment>
<accession>G7V6F7</accession>
<dbReference type="HOGENOM" id="CLU_108412_0_0_0"/>
<keyword evidence="7" id="KW-0479">Metal-binding</keyword>
<evidence type="ECO:0000259" key="8">
    <source>
        <dbReference type="PROSITE" id="PS51161"/>
    </source>
</evidence>
<dbReference type="PANTHER" id="PTHR30455:SF2">
    <property type="entry name" value="TRANSCRIPTIONAL REPRESSOR NRDR"/>
    <property type="match status" value="1"/>
</dbReference>
<reference evidence="9 10" key="2">
    <citation type="journal article" date="2012" name="Stand. Genomic Sci.">
        <title>Genome sequence of the moderately thermophilic, amino-acid-degrading and sulfur-reducing bacterium Thermovirga lienii type strain (Cas60314(T)).</title>
        <authorList>
            <person name="Goker M."/>
            <person name="Saunders E."/>
            <person name="Lapidus A."/>
            <person name="Nolan M."/>
            <person name="Lucas S."/>
            <person name="Hammon N."/>
            <person name="Deshpande S."/>
            <person name="Cheng J.F."/>
            <person name="Han C."/>
            <person name="Tapia R."/>
            <person name="Goodwin L.A."/>
            <person name="Pitluck S."/>
            <person name="Liolios K."/>
            <person name="Mavromatis K."/>
            <person name="Pagani I."/>
            <person name="Ivanova N."/>
            <person name="Mikhailova N."/>
            <person name="Pati A."/>
            <person name="Chen A."/>
            <person name="Palaniappan K."/>
            <person name="Land M."/>
            <person name="Chang Y.J."/>
            <person name="Jeffries C.D."/>
            <person name="Brambilla E.M."/>
            <person name="Rohde M."/>
            <person name="Spring S."/>
            <person name="Detter J.C."/>
            <person name="Woyke T."/>
            <person name="Bristow J."/>
            <person name="Eisen J.A."/>
            <person name="Markowitz V."/>
            <person name="Hugenholtz P."/>
            <person name="Kyrpides N.C."/>
            <person name="Klenk H.P."/>
        </authorList>
    </citation>
    <scope>NUCLEOTIDE SEQUENCE [LARGE SCALE GENOMIC DNA]</scope>
    <source>
        <strain evidence="10">ATCC BAA-1197 / DSM 17291 / Cas60314</strain>
    </source>
</reference>
<feature type="domain" description="ATP-cone" evidence="8">
    <location>
        <begin position="50"/>
        <end position="140"/>
    </location>
</feature>
<keyword evidence="7" id="KW-0862">Zinc</keyword>
<dbReference type="KEGG" id="tli:Tlie_1341"/>
<evidence type="ECO:0000256" key="5">
    <source>
        <dbReference type="ARBA" id="ARBA00023125"/>
    </source>
</evidence>
<dbReference type="GO" id="GO:0008270">
    <property type="term" value="F:zinc ion binding"/>
    <property type="evidence" value="ECO:0007669"/>
    <property type="project" value="UniProtKB-UniRule"/>
</dbReference>
<keyword evidence="5 7" id="KW-0238">DNA-binding</keyword>
<dbReference type="EMBL" id="CP003096">
    <property type="protein sequence ID" value="AER67070.1"/>
    <property type="molecule type" value="Genomic_DNA"/>
</dbReference>
<keyword evidence="10" id="KW-1185">Reference proteome</keyword>
<protein>
    <recommendedName>
        <fullName evidence="7">Transcriptional repressor NrdR</fullName>
    </recommendedName>
</protein>
<dbReference type="eggNOG" id="COG1327">
    <property type="taxonomic scope" value="Bacteria"/>
</dbReference>
<dbReference type="GO" id="GO:0045892">
    <property type="term" value="P:negative regulation of DNA-templated transcription"/>
    <property type="evidence" value="ECO:0007669"/>
    <property type="project" value="UniProtKB-UniRule"/>
</dbReference>
<keyword evidence="3 7" id="KW-0067">ATP-binding</keyword>
<gene>
    <name evidence="7" type="primary">nrdR</name>
    <name evidence="9" type="ordered locus">Tlie_1341</name>
</gene>
<feature type="zinc finger region" evidence="7">
    <location>
        <begin position="3"/>
        <end position="34"/>
    </location>
</feature>
<name>G7V6F7_THELD</name>
<keyword evidence="7" id="KW-0863">Zinc-finger</keyword>
<evidence type="ECO:0000313" key="10">
    <source>
        <dbReference type="Proteomes" id="UP000005868"/>
    </source>
</evidence>
<proteinExistence type="inferred from homology"/>
<evidence type="ECO:0000256" key="1">
    <source>
        <dbReference type="ARBA" id="ARBA00022491"/>
    </source>
</evidence>
<dbReference type="Proteomes" id="UP000005868">
    <property type="component" value="Chromosome"/>
</dbReference>
<dbReference type="InterPro" id="IPR003796">
    <property type="entry name" value="RNR_NrdR-like"/>
</dbReference>
<keyword evidence="4 7" id="KW-0805">Transcription regulation</keyword>